<keyword evidence="5" id="KW-0865">Zymogen</keyword>
<keyword evidence="11" id="KW-1185">Reference proteome</keyword>
<keyword evidence="2" id="KW-0444">Lipid biosynthesis</keyword>
<protein>
    <submittedName>
        <fullName evidence="10">Phosphatidylserine decarboxylase</fullName>
    </submittedName>
</protein>
<dbReference type="Proteomes" id="UP000199556">
    <property type="component" value="Unassembled WGS sequence"/>
</dbReference>
<accession>A0A1I4Q2Q9</accession>
<keyword evidence="9" id="KW-1133">Transmembrane helix</keyword>
<name>A0A1I4Q2Q9_ECTMO</name>
<dbReference type="InterPro" id="IPR033175">
    <property type="entry name" value="PSD-A"/>
</dbReference>
<gene>
    <name evidence="10" type="ORF">SAMN05421721_10360</name>
</gene>
<dbReference type="RefSeq" id="WP_090483766.1">
    <property type="nucleotide sequence ID" value="NZ_FOUO01000003.1"/>
</dbReference>
<keyword evidence="8" id="KW-0670">Pyruvate</keyword>
<reference evidence="10 11" key="1">
    <citation type="submission" date="2016-10" db="EMBL/GenBank/DDBJ databases">
        <authorList>
            <person name="de Groot N.N."/>
        </authorList>
    </citation>
    <scope>NUCLEOTIDE SEQUENCE [LARGE SCALE GENOMIC DNA]</scope>
    <source>
        <strain evidence="10 11">DSM 4180</strain>
    </source>
</reference>
<keyword evidence="1" id="KW-1003">Cell membrane</keyword>
<dbReference type="PANTHER" id="PTHR35809">
    <property type="entry name" value="ARCHAETIDYLSERINE DECARBOXYLASE PROENZYME-RELATED"/>
    <property type="match status" value="1"/>
</dbReference>
<evidence type="ECO:0000256" key="6">
    <source>
        <dbReference type="ARBA" id="ARBA00023209"/>
    </source>
</evidence>
<keyword evidence="6" id="KW-0594">Phospholipid biosynthesis</keyword>
<dbReference type="STRING" id="195064.SAMN05421721_10360"/>
<evidence type="ECO:0000256" key="9">
    <source>
        <dbReference type="SAM" id="Phobius"/>
    </source>
</evidence>
<evidence type="ECO:0000256" key="5">
    <source>
        <dbReference type="ARBA" id="ARBA00023145"/>
    </source>
</evidence>
<proteinExistence type="predicted"/>
<evidence type="ECO:0000313" key="10">
    <source>
        <dbReference type="EMBL" id="SFM33920.1"/>
    </source>
</evidence>
<organism evidence="10 11">
    <name type="scientific">Ectothiorhodospira mobilis</name>
    <dbReference type="NCBI Taxonomy" id="195064"/>
    <lineage>
        <taxon>Bacteria</taxon>
        <taxon>Pseudomonadati</taxon>
        <taxon>Pseudomonadota</taxon>
        <taxon>Gammaproteobacteria</taxon>
        <taxon>Chromatiales</taxon>
        <taxon>Ectothiorhodospiraceae</taxon>
        <taxon>Ectothiorhodospira</taxon>
    </lineage>
</organism>
<evidence type="ECO:0000313" key="11">
    <source>
        <dbReference type="Proteomes" id="UP000199556"/>
    </source>
</evidence>
<evidence type="ECO:0000256" key="3">
    <source>
        <dbReference type="ARBA" id="ARBA00023098"/>
    </source>
</evidence>
<dbReference type="AlphaFoldDB" id="A0A1I4Q2Q9"/>
<dbReference type="GO" id="GO:0008654">
    <property type="term" value="P:phospholipid biosynthetic process"/>
    <property type="evidence" value="ECO:0007669"/>
    <property type="project" value="UniProtKB-KW"/>
</dbReference>
<sequence>MLPIAPEGRPYLAALAVLVAVAHLILGPWALPSWLLLLGGGFLFRSLPREIPPRPLGVVSPVDAVVERVGECRDPFLDRDALCITLRQGRGGEFNLHSPVEGRVQRYWRPAAHHRMEKGSRFGLWLTTDEQDDVVLTVNCRDWPHLMRCPVTTGDRLGQGRRCGFLGFGRVVELYLPASARAEVAPGSRVLAGSGVLATLVHKQPGGPV</sequence>
<keyword evidence="7" id="KW-1208">Phospholipid metabolism</keyword>
<keyword evidence="9" id="KW-0812">Transmembrane</keyword>
<evidence type="ECO:0000256" key="7">
    <source>
        <dbReference type="ARBA" id="ARBA00023264"/>
    </source>
</evidence>
<evidence type="ECO:0000256" key="2">
    <source>
        <dbReference type="ARBA" id="ARBA00022516"/>
    </source>
</evidence>
<evidence type="ECO:0000256" key="4">
    <source>
        <dbReference type="ARBA" id="ARBA00023136"/>
    </source>
</evidence>
<feature type="transmembrane region" description="Helical" evidence="9">
    <location>
        <begin position="12"/>
        <end position="44"/>
    </location>
</feature>
<keyword evidence="4 9" id="KW-0472">Membrane</keyword>
<evidence type="ECO:0000256" key="1">
    <source>
        <dbReference type="ARBA" id="ARBA00022475"/>
    </source>
</evidence>
<keyword evidence="3" id="KW-0443">Lipid metabolism</keyword>
<evidence type="ECO:0000256" key="8">
    <source>
        <dbReference type="ARBA" id="ARBA00023317"/>
    </source>
</evidence>
<dbReference type="PANTHER" id="PTHR35809:SF1">
    <property type="entry name" value="ARCHAETIDYLSERINE DECARBOXYLASE PROENZYME-RELATED"/>
    <property type="match status" value="1"/>
</dbReference>
<dbReference type="OrthoDB" id="5958899at2"/>
<dbReference type="EMBL" id="FOUO01000003">
    <property type="protein sequence ID" value="SFM33920.1"/>
    <property type="molecule type" value="Genomic_DNA"/>
</dbReference>